<evidence type="ECO:0000256" key="1">
    <source>
        <dbReference type="ARBA" id="ARBA00008196"/>
    </source>
</evidence>
<dbReference type="OrthoDB" id="9803251at2"/>
<comment type="caution">
    <text evidence="6">The sequence shown here is derived from an EMBL/GenBank/DDBJ whole genome shotgun (WGS) entry which is preliminary data.</text>
</comment>
<evidence type="ECO:0000256" key="4">
    <source>
        <dbReference type="ARBA" id="ARBA00023274"/>
    </source>
</evidence>
<gene>
    <name evidence="5" type="primary">rpmE2</name>
    <name evidence="6" type="ORF">B6A14_06785</name>
</gene>
<organism evidence="6 7">
    <name type="scientific">Polynucleobacter hirudinilacicola</name>
    <dbReference type="NCBI Taxonomy" id="1743166"/>
    <lineage>
        <taxon>Bacteria</taxon>
        <taxon>Pseudomonadati</taxon>
        <taxon>Pseudomonadota</taxon>
        <taxon>Betaproteobacteria</taxon>
        <taxon>Burkholderiales</taxon>
        <taxon>Burkholderiaceae</taxon>
        <taxon>Polynucleobacter</taxon>
    </lineage>
</organism>
<dbReference type="PANTHER" id="PTHR33280">
    <property type="entry name" value="50S RIBOSOMAL PROTEIN L31, CHLOROPLASTIC"/>
    <property type="match status" value="1"/>
</dbReference>
<keyword evidence="7" id="KW-1185">Reference proteome</keyword>
<dbReference type="InterPro" id="IPR027493">
    <property type="entry name" value="Ribosomal_bL31_B"/>
</dbReference>
<keyword evidence="4 5" id="KW-0687">Ribonucleoprotein</keyword>
<dbReference type="GO" id="GO:1990904">
    <property type="term" value="C:ribonucleoprotein complex"/>
    <property type="evidence" value="ECO:0007669"/>
    <property type="project" value="UniProtKB-KW"/>
</dbReference>
<accession>A0A210RWV6</accession>
<dbReference type="Pfam" id="PF01197">
    <property type="entry name" value="Ribosomal_L31"/>
    <property type="match status" value="1"/>
</dbReference>
<dbReference type="HAMAP" id="MF_00502">
    <property type="entry name" value="Ribosomal_bL31_2"/>
    <property type="match status" value="1"/>
</dbReference>
<reference evidence="6 7" key="1">
    <citation type="submission" date="2017-03" db="EMBL/GenBank/DDBJ databases">
        <title>New species Polynucleobacter sp. MWH-EgelM1-30-B4.</title>
        <authorList>
            <person name="Hahn M.W."/>
        </authorList>
    </citation>
    <scope>NUCLEOTIDE SEQUENCE [LARGE SCALE GENOMIC DNA]</scope>
    <source>
        <strain evidence="6 7">MWH-EgelM1-30-B4</strain>
    </source>
</reference>
<dbReference type="NCBIfam" id="NF002462">
    <property type="entry name" value="PRK01678.1"/>
    <property type="match status" value="1"/>
</dbReference>
<evidence type="ECO:0000313" key="6">
    <source>
        <dbReference type="EMBL" id="OWF65495.1"/>
    </source>
</evidence>
<comment type="subunit">
    <text evidence="2 5">Part of the 50S ribosomal subunit.</text>
</comment>
<evidence type="ECO:0000313" key="7">
    <source>
        <dbReference type="Proteomes" id="UP000196880"/>
    </source>
</evidence>
<dbReference type="EMBL" id="NAIA01000003">
    <property type="protein sequence ID" value="OWF65495.1"/>
    <property type="molecule type" value="Genomic_DNA"/>
</dbReference>
<comment type="similarity">
    <text evidence="1 5">Belongs to the bacterial ribosomal protein bL31 family. Type B subfamily.</text>
</comment>
<evidence type="ECO:0000256" key="5">
    <source>
        <dbReference type="HAMAP-Rule" id="MF_00502"/>
    </source>
</evidence>
<proteinExistence type="inferred from homology"/>
<dbReference type="PROSITE" id="PS01143">
    <property type="entry name" value="RIBOSOMAL_L31"/>
    <property type="match status" value="1"/>
</dbReference>
<protein>
    <recommendedName>
        <fullName evidence="5">Large ribosomal subunit protein bL31B</fullName>
    </recommendedName>
</protein>
<dbReference type="GO" id="GO:0005840">
    <property type="term" value="C:ribosome"/>
    <property type="evidence" value="ECO:0007669"/>
    <property type="project" value="UniProtKB-KW"/>
</dbReference>
<dbReference type="AlphaFoldDB" id="A0A210RWV6"/>
<dbReference type="GO" id="GO:0006412">
    <property type="term" value="P:translation"/>
    <property type="evidence" value="ECO:0007669"/>
    <property type="project" value="UniProtKB-UniRule"/>
</dbReference>
<dbReference type="Gene3D" id="4.10.830.30">
    <property type="entry name" value="Ribosomal protein L31"/>
    <property type="match status" value="1"/>
</dbReference>
<evidence type="ECO:0000256" key="2">
    <source>
        <dbReference type="ARBA" id="ARBA00011838"/>
    </source>
</evidence>
<dbReference type="RefSeq" id="WP_087909737.1">
    <property type="nucleotide sequence ID" value="NZ_NAIA01000003.1"/>
</dbReference>
<dbReference type="NCBIfam" id="TIGR00105">
    <property type="entry name" value="L31"/>
    <property type="match status" value="1"/>
</dbReference>
<dbReference type="InterPro" id="IPR042105">
    <property type="entry name" value="Ribosomal_bL31_sf"/>
</dbReference>
<sequence length="115" mass="12659">MKPGIHPEYREIVFVDVSNNFSFKTRSTMSTKETIKWEDGKEYPLAKIETSSESHPFYTGTQKIMDTAGRVEKFRQKFGTKAVAKATGDGAAKTAEKKAAAAEAKAAEKPAKKKA</sequence>
<dbReference type="InterPro" id="IPR002150">
    <property type="entry name" value="Ribosomal_bL31"/>
</dbReference>
<dbReference type="Proteomes" id="UP000196880">
    <property type="component" value="Unassembled WGS sequence"/>
</dbReference>
<keyword evidence="3 5" id="KW-0689">Ribosomal protein</keyword>
<dbReference type="GO" id="GO:0003735">
    <property type="term" value="F:structural constituent of ribosome"/>
    <property type="evidence" value="ECO:0007669"/>
    <property type="project" value="InterPro"/>
</dbReference>
<name>A0A210RWV6_9BURK</name>
<dbReference type="SUPFAM" id="SSF143800">
    <property type="entry name" value="L28p-like"/>
    <property type="match status" value="1"/>
</dbReference>
<evidence type="ECO:0000256" key="3">
    <source>
        <dbReference type="ARBA" id="ARBA00022980"/>
    </source>
</evidence>
<dbReference type="PANTHER" id="PTHR33280:SF1">
    <property type="entry name" value="LARGE RIBOSOMAL SUBUNIT PROTEIN BL31C"/>
    <property type="match status" value="1"/>
</dbReference>
<dbReference type="InterPro" id="IPR034704">
    <property type="entry name" value="Ribosomal_bL28/bL31-like_sf"/>
</dbReference>
<dbReference type="PRINTS" id="PR01249">
    <property type="entry name" value="RIBOSOMALL31"/>
</dbReference>